<evidence type="ECO:0000256" key="8">
    <source>
        <dbReference type="ARBA" id="ARBA00031254"/>
    </source>
</evidence>
<dbReference type="AlphaFoldDB" id="A0A8T3CV74"/>
<keyword evidence="5 9" id="KW-0010">Activator</keyword>
<keyword evidence="13" id="KW-1185">Reference proteome</keyword>
<dbReference type="Proteomes" id="UP000829720">
    <property type="component" value="Unassembled WGS sequence"/>
</dbReference>
<dbReference type="GO" id="GO:0097067">
    <property type="term" value="P:cellular response to thyroid hormone stimulus"/>
    <property type="evidence" value="ECO:0007669"/>
    <property type="project" value="TreeGrafter"/>
</dbReference>
<comment type="caution">
    <text evidence="12">The sequence shown here is derived from an EMBL/GenBank/DDBJ whole genome shotgun (WGS) entry which is preliminary data.</text>
</comment>
<dbReference type="EMBL" id="JAERUA010000016">
    <property type="protein sequence ID" value="KAI1889239.1"/>
    <property type="molecule type" value="Genomic_DNA"/>
</dbReference>
<evidence type="ECO:0000256" key="9">
    <source>
        <dbReference type="RuleBase" id="RU364059"/>
    </source>
</evidence>
<evidence type="ECO:0000256" key="5">
    <source>
        <dbReference type="ARBA" id="ARBA00023159"/>
    </source>
</evidence>
<protein>
    <recommendedName>
        <fullName evidence="3 9">Mediator of RNA polymerase II transcription subunit 1</fullName>
    </recommendedName>
    <alternativeName>
        <fullName evidence="8 9">Mediator complex subunit 1</fullName>
    </alternativeName>
</protein>
<evidence type="ECO:0000256" key="7">
    <source>
        <dbReference type="ARBA" id="ARBA00023242"/>
    </source>
</evidence>
<sequence length="471" mass="51489">MNWFMMMSMSSPCSEMKLKVYTALKHLEKDLIKISQLPRPLLDCDLNVDMILNGRIGRITPQREGNPLSIEYYISPYDLLTENANIDDCIHGQMALVTAGPSDSAHRLQKTSLIPQPPQITSEGLPVFSPLDDMTSESLPACFILKLQPPLPMLSSSISRVHHITETPMRETDLQWSPFPRLLETSREESSGSGEKEDAQFFVPLPENQMHSYLLPGEQWGVAALKGALVSSIPFTHPAHVPALLEQLRQQSALNTLLSSCMSRHRPVPGTKSDLHCEVLPESEWSFSVSFLLPESDRLSVLSVNLKDSHQITSRLFTSYPTDFCTDKYISRVLKRCMSIPLVMRAICRRLAKKNSSSVVTSSPVAGDRVLMGAPASQSHTAASEADAPSIPPVEPETMHTGSPPAVPSHNASVTDSSDVPASSVCSYYVMSVPAAPDTATPANTEPLANPYPGTHVSVFPSWSASSTLSI</sequence>
<evidence type="ECO:0000256" key="6">
    <source>
        <dbReference type="ARBA" id="ARBA00023163"/>
    </source>
</evidence>
<dbReference type="GO" id="GO:0016592">
    <property type="term" value="C:mediator complex"/>
    <property type="evidence" value="ECO:0007669"/>
    <property type="project" value="InterPro"/>
</dbReference>
<evidence type="ECO:0000256" key="10">
    <source>
        <dbReference type="SAM" id="MobiDB-lite"/>
    </source>
</evidence>
<dbReference type="PANTHER" id="PTHR12881">
    <property type="entry name" value="MEDIATOR OF RNA POLYMERASE II TRANSCRIPTION SUBUNIT 1"/>
    <property type="match status" value="1"/>
</dbReference>
<evidence type="ECO:0000256" key="3">
    <source>
        <dbReference type="ARBA" id="ARBA00020612"/>
    </source>
</evidence>
<evidence type="ECO:0000256" key="4">
    <source>
        <dbReference type="ARBA" id="ARBA00023015"/>
    </source>
</evidence>
<evidence type="ECO:0000313" key="13">
    <source>
        <dbReference type="Proteomes" id="UP000829720"/>
    </source>
</evidence>
<name>A0A8T3CV74_9TELE</name>
<dbReference type="PANTHER" id="PTHR12881:SF4">
    <property type="entry name" value="MEDIATOR OF RNA POLYMERASE II TRANSCRIPTION SUBUNIT 1"/>
    <property type="match status" value="1"/>
</dbReference>
<feature type="region of interest" description="Disordered" evidence="10">
    <location>
        <begin position="375"/>
        <end position="418"/>
    </location>
</feature>
<evidence type="ECO:0000256" key="2">
    <source>
        <dbReference type="ARBA" id="ARBA00006210"/>
    </source>
</evidence>
<comment type="function">
    <text evidence="9">Component of the Mediator complex, a coactivator involved in the regulated transcription of nearly all RNA polymerase II-dependent genes. Mediator functions as a bridge to convey information from gene-specific regulatory proteins to the basal RNA polymerase II transcription machinery. Mediator is recruited to promoters by direct interactions with regulatory proteins and serves as a scaffold for the assembly of a functional preinitiation complex with RNA polymerase II and the general transcription factors.</text>
</comment>
<gene>
    <name evidence="12" type="ORF">AGOR_G00177100</name>
</gene>
<evidence type="ECO:0000256" key="1">
    <source>
        <dbReference type="ARBA" id="ARBA00004123"/>
    </source>
</evidence>
<dbReference type="Pfam" id="PF10744">
    <property type="entry name" value="Med1"/>
    <property type="match status" value="1"/>
</dbReference>
<keyword evidence="7 9" id="KW-0539">Nucleus</keyword>
<proteinExistence type="inferred from homology"/>
<accession>A0A8T3CV74</accession>
<evidence type="ECO:0000313" key="12">
    <source>
        <dbReference type="EMBL" id="KAI1889239.1"/>
    </source>
</evidence>
<dbReference type="GO" id="GO:0042809">
    <property type="term" value="F:nuclear vitamin D receptor binding"/>
    <property type="evidence" value="ECO:0007669"/>
    <property type="project" value="TreeGrafter"/>
</dbReference>
<keyword evidence="4 9" id="KW-0805">Transcription regulation</keyword>
<evidence type="ECO:0000259" key="11">
    <source>
        <dbReference type="Pfam" id="PF10744"/>
    </source>
</evidence>
<comment type="subcellular location">
    <subcellularLocation>
        <location evidence="1 9">Nucleus</location>
    </subcellularLocation>
</comment>
<dbReference type="GO" id="GO:0042974">
    <property type="term" value="F:nuclear retinoic acid receptor binding"/>
    <property type="evidence" value="ECO:0007669"/>
    <property type="project" value="TreeGrafter"/>
</dbReference>
<dbReference type="InterPro" id="IPR051999">
    <property type="entry name" value="Mediator_complex_subunit_1"/>
</dbReference>
<dbReference type="GO" id="GO:0046966">
    <property type="term" value="F:nuclear thyroid hormone receptor binding"/>
    <property type="evidence" value="ECO:0007669"/>
    <property type="project" value="TreeGrafter"/>
</dbReference>
<dbReference type="OrthoDB" id="2281547at2759"/>
<organism evidence="12 13">
    <name type="scientific">Albula goreensis</name>
    <dbReference type="NCBI Taxonomy" id="1534307"/>
    <lineage>
        <taxon>Eukaryota</taxon>
        <taxon>Metazoa</taxon>
        <taxon>Chordata</taxon>
        <taxon>Craniata</taxon>
        <taxon>Vertebrata</taxon>
        <taxon>Euteleostomi</taxon>
        <taxon>Actinopterygii</taxon>
        <taxon>Neopterygii</taxon>
        <taxon>Teleostei</taxon>
        <taxon>Albuliformes</taxon>
        <taxon>Albulidae</taxon>
        <taxon>Albula</taxon>
    </lineage>
</organism>
<dbReference type="InterPro" id="IPR019680">
    <property type="entry name" value="Mediator_Med1"/>
</dbReference>
<comment type="similarity">
    <text evidence="2 9">Belongs to the Mediator complex subunit 1 family.</text>
</comment>
<dbReference type="GO" id="GO:0003712">
    <property type="term" value="F:transcription coregulator activity"/>
    <property type="evidence" value="ECO:0007669"/>
    <property type="project" value="InterPro"/>
</dbReference>
<keyword evidence="6 9" id="KW-0804">Transcription</keyword>
<feature type="domain" description="Mediator complex subunit Med1" evidence="11">
    <location>
        <begin position="15"/>
        <end position="262"/>
    </location>
</feature>
<dbReference type="GO" id="GO:0045944">
    <property type="term" value="P:positive regulation of transcription by RNA polymerase II"/>
    <property type="evidence" value="ECO:0007669"/>
    <property type="project" value="UniProtKB-ARBA"/>
</dbReference>
<reference evidence="12" key="1">
    <citation type="submission" date="2021-01" db="EMBL/GenBank/DDBJ databases">
        <authorList>
            <person name="Zahm M."/>
            <person name="Roques C."/>
            <person name="Cabau C."/>
            <person name="Klopp C."/>
            <person name="Donnadieu C."/>
            <person name="Jouanno E."/>
            <person name="Lampietro C."/>
            <person name="Louis A."/>
            <person name="Herpin A."/>
            <person name="Echchiki A."/>
            <person name="Berthelot C."/>
            <person name="Parey E."/>
            <person name="Roest-Crollius H."/>
            <person name="Braasch I."/>
            <person name="Postlethwait J."/>
            <person name="Bobe J."/>
            <person name="Montfort J."/>
            <person name="Bouchez O."/>
            <person name="Begum T."/>
            <person name="Mejri S."/>
            <person name="Adams A."/>
            <person name="Chen W.-J."/>
            <person name="Guiguen Y."/>
        </authorList>
    </citation>
    <scope>NUCLEOTIDE SEQUENCE</scope>
    <source>
        <tissue evidence="12">Blood</tissue>
    </source>
</reference>